<dbReference type="InterPro" id="IPR051302">
    <property type="entry name" value="Dual_SerThr-Tyr_Kinase"/>
</dbReference>
<keyword evidence="4" id="KW-0723">Serine/threonine-protein kinase</keyword>
<evidence type="ECO:0000256" key="10">
    <source>
        <dbReference type="ARBA" id="ARBA00040421"/>
    </source>
</evidence>
<dbReference type="PROSITE" id="PS00108">
    <property type="entry name" value="PROTEIN_KINASE_ST"/>
    <property type="match status" value="1"/>
</dbReference>
<evidence type="ECO:0000256" key="8">
    <source>
        <dbReference type="ARBA" id="ARBA00022840"/>
    </source>
</evidence>
<keyword evidence="7" id="KW-0418">Kinase</keyword>
<evidence type="ECO:0000256" key="9">
    <source>
        <dbReference type="ARBA" id="ARBA00023137"/>
    </source>
</evidence>
<evidence type="ECO:0000256" key="12">
    <source>
        <dbReference type="ARBA" id="ARBA00042638"/>
    </source>
</evidence>
<sequence length="919" mass="104180">MAANLPSEFSKFERYRRQIGDIFDETKTAFGEIIASGQFEPGQISFIEIPENEDECVNNTLEKPPCILVLGQTCYAKLVVVNELLGDQVLPQVDSGYKTGSCRMVRIRYGIKNHLSFMLPDSFELVDEHLHIYKSEWTTVPKEEMEIQGDVQFDPYLRSAVLEVCISHTLLQEGAQLVVSPCNCIGQNIIQVYQKCCEGVLPIVIYALENNCLTDKEVQELRNFEAPLPNIGVTELTESAKHCLKYNPVQENTQCNGCPEGVNNECDSNDSDERPITIREQLHELGYLSHEASKKPFYKNLQVLSVTVDSELVTNFDNFSTVLLYVRHVLQSHLVTAASILNNAHQRCLKMFITTAFDMARDMMITPRRVRYAKEKEIFLYESLLEIASQKQEELKDLIIHTVLSMKEDLLEEASNFIFVGVDIPESGEITQSKDIKQCTHQIQDLVLSRLNSAVAGKLIGSVNCLRDSYIGTLSRCLESLERGEVELEPSASLALQQILNAAYQVEVNVNTSSSIVRIILEKMKQVIRSMPWSNPPKVDAEWKKKVALDMMNSLSEYKLAKNICSQFKTRLCSSHEAFNQSMNNLEAKHSGRLEKTEEQRMRVRKIHAPKLARLSLESTSMQDIILHGMPQMGREIGRGQYGVVYACDSWGGHSPCALKSVVPPDEKHWNDLALEFHYTRSINDHDRIVTLRGSIIDNSYGNGTSPAVLLIMDRLQRDLYVGIKMGLDTVSRMQIAMDVVEGIRYLHSQGLVHRDIKLKNVLLDKQNRGKITDLGFCKPEAMMSGSIVGTPIHMAPELFTGRYDNSVDVYAFGILFWYICAGHIRLPLAFEQCASKDHLWNSVRRGVRPERLIHFDEECWTLMNTCWSGEPGQRPLLGEVHTALSKIFEKAKKNPSKPLYHGHAQTHTRVSDKKYRLT</sequence>
<evidence type="ECO:0000256" key="16">
    <source>
        <dbReference type="PROSITE-ProRule" id="PRU10141"/>
    </source>
</evidence>
<dbReference type="GeneID" id="100375914"/>
<reference evidence="20" key="1">
    <citation type="submission" date="2025-08" db="UniProtKB">
        <authorList>
            <consortium name="RefSeq"/>
        </authorList>
    </citation>
    <scope>IDENTIFICATION</scope>
    <source>
        <tissue evidence="20">Testes</tissue>
    </source>
</reference>
<evidence type="ECO:0000256" key="1">
    <source>
        <dbReference type="ARBA" id="ARBA00004496"/>
    </source>
</evidence>
<accession>A0ABM0M8Q5</accession>
<comment type="catalytic activity">
    <reaction evidence="14">
        <text>L-threonyl-[protein] + ATP = O-phospho-L-threonyl-[protein] + ADP + H(+)</text>
        <dbReference type="Rhea" id="RHEA:46608"/>
        <dbReference type="Rhea" id="RHEA-COMP:11060"/>
        <dbReference type="Rhea" id="RHEA-COMP:11605"/>
        <dbReference type="ChEBI" id="CHEBI:15378"/>
        <dbReference type="ChEBI" id="CHEBI:30013"/>
        <dbReference type="ChEBI" id="CHEBI:30616"/>
        <dbReference type="ChEBI" id="CHEBI:61977"/>
        <dbReference type="ChEBI" id="CHEBI:456216"/>
        <dbReference type="EC" id="2.7.12.1"/>
    </reaction>
</comment>
<keyword evidence="8 16" id="KW-0067">ATP-binding</keyword>
<dbReference type="Gene3D" id="3.30.200.20">
    <property type="entry name" value="Phosphorylase Kinase, domain 1"/>
    <property type="match status" value="1"/>
</dbReference>
<gene>
    <name evidence="20" type="primary">LOC100375914</name>
</gene>
<feature type="binding site" evidence="16">
    <location>
        <position position="660"/>
    </location>
    <ligand>
        <name>ATP</name>
        <dbReference type="ChEBI" id="CHEBI:30616"/>
    </ligand>
</feature>
<dbReference type="SMART" id="SM00220">
    <property type="entry name" value="S_TKc"/>
    <property type="match status" value="1"/>
</dbReference>
<organism evidence="19 20">
    <name type="scientific">Saccoglossus kowalevskii</name>
    <name type="common">Acorn worm</name>
    <dbReference type="NCBI Taxonomy" id="10224"/>
    <lineage>
        <taxon>Eukaryota</taxon>
        <taxon>Metazoa</taxon>
        <taxon>Hemichordata</taxon>
        <taxon>Enteropneusta</taxon>
        <taxon>Harrimaniidae</taxon>
        <taxon>Saccoglossus</taxon>
    </lineage>
</organism>
<feature type="region of interest" description="Disordered" evidence="17">
    <location>
        <begin position="895"/>
        <end position="919"/>
    </location>
</feature>
<feature type="domain" description="Protein kinase" evidence="18">
    <location>
        <begin position="631"/>
        <end position="885"/>
    </location>
</feature>
<protein>
    <recommendedName>
        <fullName evidence="10">Dual serine/threonine and tyrosine protein kinase</fullName>
        <ecNumber evidence="2">2.7.12.1</ecNumber>
    </recommendedName>
    <alternativeName>
        <fullName evidence="12">Dusty protein kinase</fullName>
    </alternativeName>
    <alternativeName>
        <fullName evidence="11">Receptor-interacting serine/threonine-protein kinase 5</fullName>
    </alternativeName>
</protein>
<evidence type="ECO:0000256" key="6">
    <source>
        <dbReference type="ARBA" id="ARBA00022741"/>
    </source>
</evidence>
<evidence type="ECO:0000256" key="3">
    <source>
        <dbReference type="ARBA" id="ARBA00022490"/>
    </source>
</evidence>
<evidence type="ECO:0000256" key="4">
    <source>
        <dbReference type="ARBA" id="ARBA00022527"/>
    </source>
</evidence>
<dbReference type="Gene3D" id="1.10.510.10">
    <property type="entry name" value="Transferase(Phosphotransferase) domain 1"/>
    <property type="match status" value="1"/>
</dbReference>
<evidence type="ECO:0000256" key="7">
    <source>
        <dbReference type="ARBA" id="ARBA00022777"/>
    </source>
</evidence>
<evidence type="ECO:0000256" key="11">
    <source>
        <dbReference type="ARBA" id="ARBA00041268"/>
    </source>
</evidence>
<name>A0ABM0M8Q5_SACKO</name>
<comment type="catalytic activity">
    <reaction evidence="13">
        <text>L-seryl-[protein] + ATP = O-phospho-L-seryl-[protein] + ADP + H(+)</text>
        <dbReference type="Rhea" id="RHEA:17989"/>
        <dbReference type="Rhea" id="RHEA-COMP:9863"/>
        <dbReference type="Rhea" id="RHEA-COMP:11604"/>
        <dbReference type="ChEBI" id="CHEBI:15378"/>
        <dbReference type="ChEBI" id="CHEBI:29999"/>
        <dbReference type="ChEBI" id="CHEBI:30616"/>
        <dbReference type="ChEBI" id="CHEBI:83421"/>
        <dbReference type="ChEBI" id="CHEBI:456216"/>
        <dbReference type="EC" id="2.7.12.1"/>
    </reaction>
</comment>
<proteinExistence type="predicted"/>
<evidence type="ECO:0000256" key="13">
    <source>
        <dbReference type="ARBA" id="ARBA00049003"/>
    </source>
</evidence>
<dbReference type="InterPro" id="IPR011009">
    <property type="entry name" value="Kinase-like_dom_sf"/>
</dbReference>
<evidence type="ECO:0000256" key="5">
    <source>
        <dbReference type="ARBA" id="ARBA00022679"/>
    </source>
</evidence>
<dbReference type="CDD" id="cd13975">
    <property type="entry name" value="PKc_Dusty"/>
    <property type="match status" value="1"/>
</dbReference>
<keyword evidence="9" id="KW-0829">Tyrosine-protein kinase</keyword>
<keyword evidence="3" id="KW-0963">Cytoplasm</keyword>
<comment type="subcellular location">
    <subcellularLocation>
        <location evidence="1">Cytoplasm</location>
    </subcellularLocation>
</comment>
<dbReference type="RefSeq" id="XP_006816396.1">
    <property type="nucleotide sequence ID" value="XM_006816333.1"/>
</dbReference>
<dbReference type="SUPFAM" id="SSF56112">
    <property type="entry name" value="Protein kinase-like (PK-like)"/>
    <property type="match status" value="1"/>
</dbReference>
<dbReference type="PANTHER" id="PTHR46392:SF1">
    <property type="entry name" value="DUAL SERINE_THREONINE AND TYROSINE PROTEIN KINASE"/>
    <property type="match status" value="1"/>
</dbReference>
<keyword evidence="6 16" id="KW-0547">Nucleotide-binding</keyword>
<dbReference type="Proteomes" id="UP000694865">
    <property type="component" value="Unplaced"/>
</dbReference>
<dbReference type="PROSITE" id="PS00107">
    <property type="entry name" value="PROTEIN_KINASE_ATP"/>
    <property type="match status" value="1"/>
</dbReference>
<dbReference type="PROSITE" id="PS50011">
    <property type="entry name" value="PROTEIN_KINASE_DOM"/>
    <property type="match status" value="1"/>
</dbReference>
<evidence type="ECO:0000256" key="17">
    <source>
        <dbReference type="SAM" id="MobiDB-lite"/>
    </source>
</evidence>
<dbReference type="Pfam" id="PF00069">
    <property type="entry name" value="Pkinase"/>
    <property type="match status" value="1"/>
</dbReference>
<dbReference type="InterPro" id="IPR008271">
    <property type="entry name" value="Ser/Thr_kinase_AS"/>
</dbReference>
<dbReference type="PANTHER" id="PTHR46392">
    <property type="entry name" value="DUAL SERINE/THREONINE AND TYROSINE PROTEIN KINASE"/>
    <property type="match status" value="1"/>
</dbReference>
<dbReference type="InterPro" id="IPR000719">
    <property type="entry name" value="Prot_kinase_dom"/>
</dbReference>
<evidence type="ECO:0000313" key="19">
    <source>
        <dbReference type="Proteomes" id="UP000694865"/>
    </source>
</evidence>
<evidence type="ECO:0000259" key="18">
    <source>
        <dbReference type="PROSITE" id="PS50011"/>
    </source>
</evidence>
<feature type="compositionally biased region" description="Basic and acidic residues" evidence="17">
    <location>
        <begin position="910"/>
        <end position="919"/>
    </location>
</feature>
<evidence type="ECO:0000256" key="2">
    <source>
        <dbReference type="ARBA" id="ARBA00013203"/>
    </source>
</evidence>
<dbReference type="InterPro" id="IPR017441">
    <property type="entry name" value="Protein_kinase_ATP_BS"/>
</dbReference>
<evidence type="ECO:0000256" key="14">
    <source>
        <dbReference type="ARBA" id="ARBA00049308"/>
    </source>
</evidence>
<dbReference type="EC" id="2.7.12.1" evidence="2"/>
<keyword evidence="19" id="KW-1185">Reference proteome</keyword>
<keyword evidence="5" id="KW-0808">Transferase</keyword>
<evidence type="ECO:0000313" key="20">
    <source>
        <dbReference type="RefSeq" id="XP_006816396.1"/>
    </source>
</evidence>
<comment type="catalytic activity">
    <reaction evidence="15">
        <text>L-tyrosyl-[protein] + ATP = O-phospho-L-tyrosyl-[protein] + ADP + H(+)</text>
        <dbReference type="Rhea" id="RHEA:10596"/>
        <dbReference type="Rhea" id="RHEA-COMP:10136"/>
        <dbReference type="Rhea" id="RHEA-COMP:20101"/>
        <dbReference type="ChEBI" id="CHEBI:15378"/>
        <dbReference type="ChEBI" id="CHEBI:30616"/>
        <dbReference type="ChEBI" id="CHEBI:46858"/>
        <dbReference type="ChEBI" id="CHEBI:61978"/>
        <dbReference type="ChEBI" id="CHEBI:456216"/>
        <dbReference type="EC" id="2.7.12.1"/>
    </reaction>
</comment>
<evidence type="ECO:0000256" key="15">
    <source>
        <dbReference type="ARBA" id="ARBA00051680"/>
    </source>
</evidence>